<evidence type="ECO:0000313" key="2">
    <source>
        <dbReference type="Proteomes" id="UP001432062"/>
    </source>
</evidence>
<reference evidence="1" key="1">
    <citation type="submission" date="2022-10" db="EMBL/GenBank/DDBJ databases">
        <title>The complete genomes of actinobacterial strains from the NBC collection.</title>
        <authorList>
            <person name="Joergensen T.S."/>
            <person name="Alvarez Arevalo M."/>
            <person name="Sterndorff E.B."/>
            <person name="Faurdal D."/>
            <person name="Vuksanovic O."/>
            <person name="Mourched A.-S."/>
            <person name="Charusanti P."/>
            <person name="Shaw S."/>
            <person name="Blin K."/>
            <person name="Weber T."/>
        </authorList>
    </citation>
    <scope>NUCLEOTIDE SEQUENCE</scope>
    <source>
        <strain evidence="1">NBC_01482</strain>
    </source>
</reference>
<sequence length="302" mass="30675">MTFIIRRSAVSADPTLGSIDHAVRAAGECLSGAGVEPNDIDVLINVGVYRDSNIVEPSNAALIQKELGMHLDYQVGSSRAGFSLDLRNGACGVLNALQAAGALLENGTVERVLIVGSDAHPGGIGHAPADFRYAAVGAALLVTKGIDEGTGFDRVHIPAPLPRAAGTHPGVAGYLDLKAMGNDGQRSITVDVADDYAELVSGAAFAAVRPYLAERPEGQRVLVTNNPVPDFAATLASEFGFARAHQAATGDLDAGSSGLIIGYHQLLEAGELSAGDELLLVAAGSGPIAGCVSYTVPAGGAG</sequence>
<dbReference type="EMBL" id="CP109441">
    <property type="protein sequence ID" value="WUV46934.1"/>
    <property type="molecule type" value="Genomic_DNA"/>
</dbReference>
<accession>A0ABZ1YUJ1</accession>
<gene>
    <name evidence="1" type="ORF">OG563_01345</name>
</gene>
<keyword evidence="2" id="KW-1185">Reference proteome</keyword>
<name>A0ABZ1YUJ1_9NOCA</name>
<organism evidence="1 2">
    <name type="scientific">Nocardia vinacea</name>
    <dbReference type="NCBI Taxonomy" id="96468"/>
    <lineage>
        <taxon>Bacteria</taxon>
        <taxon>Bacillati</taxon>
        <taxon>Actinomycetota</taxon>
        <taxon>Actinomycetes</taxon>
        <taxon>Mycobacteriales</taxon>
        <taxon>Nocardiaceae</taxon>
        <taxon>Nocardia</taxon>
    </lineage>
</organism>
<dbReference type="InterPro" id="IPR016039">
    <property type="entry name" value="Thiolase-like"/>
</dbReference>
<dbReference type="PANTHER" id="PTHR34069">
    <property type="entry name" value="3-OXOACYL-[ACYL-CARRIER-PROTEIN] SYNTHASE 3"/>
    <property type="match status" value="1"/>
</dbReference>
<dbReference type="RefSeq" id="WP_329410986.1">
    <property type="nucleotide sequence ID" value="NZ_CP109441.1"/>
</dbReference>
<dbReference type="PANTHER" id="PTHR34069:SF3">
    <property type="entry name" value="ACYL-COA:ACYL-COA ALKYLTRANSFERASE"/>
    <property type="match status" value="1"/>
</dbReference>
<protein>
    <recommendedName>
        <fullName evidence="3">3-oxoacyl-[acyl-carrier-protein] synthase-3</fullName>
    </recommendedName>
</protein>
<dbReference type="Gene3D" id="3.40.47.10">
    <property type="match status" value="1"/>
</dbReference>
<dbReference type="Proteomes" id="UP001432062">
    <property type="component" value="Chromosome"/>
</dbReference>
<evidence type="ECO:0008006" key="3">
    <source>
        <dbReference type="Google" id="ProtNLM"/>
    </source>
</evidence>
<proteinExistence type="predicted"/>
<evidence type="ECO:0000313" key="1">
    <source>
        <dbReference type="EMBL" id="WUV46934.1"/>
    </source>
</evidence>
<dbReference type="SUPFAM" id="SSF53901">
    <property type="entry name" value="Thiolase-like"/>
    <property type="match status" value="1"/>
</dbReference>